<dbReference type="InterPro" id="IPR050172">
    <property type="entry name" value="SsuD_RutA_monooxygenase"/>
</dbReference>
<dbReference type="Pfam" id="PF00296">
    <property type="entry name" value="Bac_luciferase"/>
    <property type="match status" value="1"/>
</dbReference>
<evidence type="ECO:0000313" key="7">
    <source>
        <dbReference type="Proteomes" id="UP000032568"/>
    </source>
</evidence>
<accession>A0AAE9YWF7</accession>
<dbReference type="Gene3D" id="3.20.20.30">
    <property type="entry name" value="Luciferase-like domain"/>
    <property type="match status" value="1"/>
</dbReference>
<dbReference type="SUPFAM" id="SSF51679">
    <property type="entry name" value="Bacterial luciferase-like"/>
    <property type="match status" value="1"/>
</dbReference>
<sequence>MSEQVTKRAGRAPLKIHWRLCQGGEQQGQSYKAYGCGLQRTRHTMGQSPESGQVDLAQQLAFTREAEELGFDSLLVDFNLQKPDPILLALALGLQTQTIKFIIACRSGLMPPSYFVQKLNTLSQLIPGRFSLNVVAGHSPKEQHAYGDFLEHDQRFKRTEELLAICRQLWANSGEVDFSGEHYQLFNARVGTSFLSPGLNAPECFIAGSSPQALSLATGQGNTWISLARLPEDMAPLADQMLSAGKEVAIRLSVICRPTRAQAWAAAEHLVASGEESEAAVGAVKAAEKNFVQQSDSYGIKQCHQEANSDRSPWLSEILWNGAVKTHGATAIALVGSPQEIAQAIKAYQAIGVSQFIFSGWPQLDEMRIFAQRVLPLLMSQHAV</sequence>
<gene>
    <name evidence="6" type="ORF">SG35_013965</name>
</gene>
<evidence type="ECO:0000313" key="6">
    <source>
        <dbReference type="EMBL" id="WDE01624.1"/>
    </source>
</evidence>
<dbReference type="GO" id="GO:0008726">
    <property type="term" value="F:alkanesulfonate monooxygenase activity"/>
    <property type="evidence" value="ECO:0007669"/>
    <property type="project" value="TreeGrafter"/>
</dbReference>
<dbReference type="EMBL" id="CP059735">
    <property type="protein sequence ID" value="WDE01624.1"/>
    <property type="molecule type" value="Genomic_DNA"/>
</dbReference>
<keyword evidence="3" id="KW-0560">Oxidoreductase</keyword>
<keyword evidence="7" id="KW-1185">Reference proteome</keyword>
<dbReference type="InterPro" id="IPR036661">
    <property type="entry name" value="Luciferase-like_sf"/>
</dbReference>
<evidence type="ECO:0000256" key="3">
    <source>
        <dbReference type="ARBA" id="ARBA00023002"/>
    </source>
</evidence>
<evidence type="ECO:0000256" key="2">
    <source>
        <dbReference type="ARBA" id="ARBA00022643"/>
    </source>
</evidence>
<dbReference type="AlphaFoldDB" id="A0AAE9YWF7"/>
<keyword evidence="4" id="KW-0503">Monooxygenase</keyword>
<reference evidence="6 7" key="1">
    <citation type="journal article" date="2015" name="Genome Announc.">
        <title>Draft Genome Sequences of Marine Isolates of Thalassomonas viridans and Thalassomonas actiniarum.</title>
        <authorList>
            <person name="Olonade I."/>
            <person name="van Zyl L.J."/>
            <person name="Trindade M."/>
        </authorList>
    </citation>
    <scope>NUCLEOTIDE SEQUENCE [LARGE SCALE GENOMIC DNA]</scope>
    <source>
        <strain evidence="6 7">A5K-106</strain>
    </source>
</reference>
<dbReference type="InterPro" id="IPR011251">
    <property type="entry name" value="Luciferase-like_dom"/>
</dbReference>
<dbReference type="PANTHER" id="PTHR42847">
    <property type="entry name" value="ALKANESULFONATE MONOOXYGENASE"/>
    <property type="match status" value="1"/>
</dbReference>
<dbReference type="KEGG" id="tact:SG35_013965"/>
<name>A0AAE9YWF7_9GAMM</name>
<proteinExistence type="predicted"/>
<protein>
    <submittedName>
        <fullName evidence="6">LLM class flavin-dependent oxidoreductase</fullName>
    </submittedName>
</protein>
<reference evidence="6 7" key="2">
    <citation type="journal article" date="2022" name="Mar. Drugs">
        <title>Bioassay-Guided Fractionation Leads to the Detection of Cholic Acid Generated by the Rare Thalassomonas sp.</title>
        <authorList>
            <person name="Pheiffer F."/>
            <person name="Schneider Y.K."/>
            <person name="Hansen E.H."/>
            <person name="Andersen J.H."/>
            <person name="Isaksson J."/>
            <person name="Busche T."/>
            <person name="R C."/>
            <person name="Kalinowski J."/>
            <person name="Zyl L.V."/>
            <person name="Trindade M."/>
        </authorList>
    </citation>
    <scope>NUCLEOTIDE SEQUENCE [LARGE SCALE GENOMIC DNA]</scope>
    <source>
        <strain evidence="6 7">A5K-106</strain>
    </source>
</reference>
<feature type="domain" description="Luciferase-like" evidence="5">
    <location>
        <begin position="47"/>
        <end position="354"/>
    </location>
</feature>
<evidence type="ECO:0000259" key="5">
    <source>
        <dbReference type="Pfam" id="PF00296"/>
    </source>
</evidence>
<dbReference type="RefSeq" id="WP_053043026.1">
    <property type="nucleotide sequence ID" value="NZ_CP059735.1"/>
</dbReference>
<dbReference type="GO" id="GO:0046306">
    <property type="term" value="P:alkanesulfonate catabolic process"/>
    <property type="evidence" value="ECO:0007669"/>
    <property type="project" value="TreeGrafter"/>
</dbReference>
<keyword evidence="2" id="KW-0288">FMN</keyword>
<dbReference type="Proteomes" id="UP000032568">
    <property type="component" value="Chromosome"/>
</dbReference>
<organism evidence="6 7">
    <name type="scientific">Thalassomonas actiniarum</name>
    <dbReference type="NCBI Taxonomy" id="485447"/>
    <lineage>
        <taxon>Bacteria</taxon>
        <taxon>Pseudomonadati</taxon>
        <taxon>Pseudomonadota</taxon>
        <taxon>Gammaproteobacteria</taxon>
        <taxon>Alteromonadales</taxon>
        <taxon>Colwelliaceae</taxon>
        <taxon>Thalassomonas</taxon>
    </lineage>
</organism>
<keyword evidence="1" id="KW-0285">Flavoprotein</keyword>
<evidence type="ECO:0000256" key="1">
    <source>
        <dbReference type="ARBA" id="ARBA00022630"/>
    </source>
</evidence>
<dbReference type="PANTHER" id="PTHR42847:SF4">
    <property type="entry name" value="ALKANESULFONATE MONOOXYGENASE-RELATED"/>
    <property type="match status" value="1"/>
</dbReference>
<evidence type="ECO:0000256" key="4">
    <source>
        <dbReference type="ARBA" id="ARBA00023033"/>
    </source>
</evidence>